<accession>A0A6M3JH28</accession>
<evidence type="ECO:0000313" key="1">
    <source>
        <dbReference type="EMBL" id="QJA69253.1"/>
    </source>
</evidence>
<dbReference type="AlphaFoldDB" id="A0A6M3JH28"/>
<dbReference type="EMBL" id="MT143528">
    <property type="protein sequence ID" value="QJA97828.1"/>
    <property type="molecule type" value="Genomic_DNA"/>
</dbReference>
<reference evidence="1" key="1">
    <citation type="submission" date="2020-03" db="EMBL/GenBank/DDBJ databases">
        <title>The deep terrestrial virosphere.</title>
        <authorList>
            <person name="Holmfeldt K."/>
            <person name="Nilsson E."/>
            <person name="Simone D."/>
            <person name="Lopez-Fernandez M."/>
            <person name="Wu X."/>
            <person name="de Brujin I."/>
            <person name="Lundin D."/>
            <person name="Andersson A."/>
            <person name="Bertilsson S."/>
            <person name="Dopson M."/>
        </authorList>
    </citation>
    <scope>NUCLEOTIDE SEQUENCE</scope>
    <source>
        <strain evidence="1">MM415A04849</strain>
        <strain evidence="2">MM415B05919</strain>
    </source>
</reference>
<dbReference type="EMBL" id="MT141690">
    <property type="protein sequence ID" value="QJA69253.1"/>
    <property type="molecule type" value="Genomic_DNA"/>
</dbReference>
<name>A0A6M3JH28_9ZZZZ</name>
<evidence type="ECO:0000313" key="2">
    <source>
        <dbReference type="EMBL" id="QJA97828.1"/>
    </source>
</evidence>
<gene>
    <name evidence="1" type="ORF">MM415A04849_0003</name>
    <name evidence="2" type="ORF">MM415B05919_0010</name>
</gene>
<proteinExistence type="predicted"/>
<organism evidence="1">
    <name type="scientific">viral metagenome</name>
    <dbReference type="NCBI Taxonomy" id="1070528"/>
    <lineage>
        <taxon>unclassified sequences</taxon>
        <taxon>metagenomes</taxon>
        <taxon>organismal metagenomes</taxon>
    </lineage>
</organism>
<sequence>MADKIQFDFQNMKWIGITVEYVKFLENSYPEVDVIDTLTKRMPAWLDANPQKARKKNYKRFIVNWLSRQQDRYSQFRKG</sequence>
<protein>
    <submittedName>
        <fullName evidence="1">Uncharacterized protein</fullName>
    </submittedName>
</protein>